<evidence type="ECO:0000313" key="3">
    <source>
        <dbReference type="Proteomes" id="UP000216311"/>
    </source>
</evidence>
<keyword evidence="1" id="KW-0812">Transmembrane</keyword>
<keyword evidence="1" id="KW-1133">Transmembrane helix</keyword>
<dbReference type="EMBL" id="NMVQ01000044">
    <property type="protein sequence ID" value="OYO18351.1"/>
    <property type="molecule type" value="Genomic_DNA"/>
</dbReference>
<name>A0A255GS04_9ACTN</name>
<feature type="transmembrane region" description="Helical" evidence="1">
    <location>
        <begin position="57"/>
        <end position="75"/>
    </location>
</feature>
<organism evidence="2 3">
    <name type="scientific">Enemella dayhoffiae</name>
    <dbReference type="NCBI Taxonomy" id="2016507"/>
    <lineage>
        <taxon>Bacteria</taxon>
        <taxon>Bacillati</taxon>
        <taxon>Actinomycetota</taxon>
        <taxon>Actinomycetes</taxon>
        <taxon>Propionibacteriales</taxon>
        <taxon>Propionibacteriaceae</taxon>
        <taxon>Enemella</taxon>
    </lineage>
</organism>
<dbReference type="AlphaFoldDB" id="A0A255GS04"/>
<protein>
    <submittedName>
        <fullName evidence="2">Uncharacterized protein</fullName>
    </submittedName>
</protein>
<keyword evidence="1" id="KW-0472">Membrane</keyword>
<feature type="transmembrane region" description="Helical" evidence="1">
    <location>
        <begin position="96"/>
        <end position="121"/>
    </location>
</feature>
<dbReference type="Proteomes" id="UP000216311">
    <property type="component" value="Unassembled WGS sequence"/>
</dbReference>
<evidence type="ECO:0000256" key="1">
    <source>
        <dbReference type="SAM" id="Phobius"/>
    </source>
</evidence>
<reference evidence="2 3" key="1">
    <citation type="submission" date="2017-07" db="EMBL/GenBank/DDBJ databases">
        <title>Draft whole genome sequences of clinical Proprionibacteriaceae strains.</title>
        <authorList>
            <person name="Bernier A.-M."/>
            <person name="Bernard K."/>
            <person name="Domingo M.-C."/>
        </authorList>
    </citation>
    <scope>NUCLEOTIDE SEQUENCE [LARGE SCALE GENOMIC DNA]</scope>
    <source>
        <strain evidence="2 3">NML 130396</strain>
    </source>
</reference>
<keyword evidence="3" id="KW-1185">Reference proteome</keyword>
<evidence type="ECO:0000313" key="2">
    <source>
        <dbReference type="EMBL" id="OYO18351.1"/>
    </source>
</evidence>
<proteinExistence type="predicted"/>
<comment type="caution">
    <text evidence="2">The sequence shown here is derived from an EMBL/GenBank/DDBJ whole genome shotgun (WGS) entry which is preliminary data.</text>
</comment>
<dbReference type="RefSeq" id="WP_094365019.1">
    <property type="nucleotide sequence ID" value="NZ_NMVQ01000044.1"/>
</dbReference>
<accession>A0A255GS04</accession>
<gene>
    <name evidence="2" type="ORF">CGZ93_15275</name>
</gene>
<feature type="transmembrane region" description="Helical" evidence="1">
    <location>
        <begin position="127"/>
        <end position="144"/>
    </location>
</feature>
<sequence>MTHGWSHHPQPAPQPATSLAPLKIVVGALAWGLVMMMLPMSFILSRDFEVAESGPEVALPLVLPLVTALAGWLMVRRPSRLSAPPERAHGQALAALRTRTLIAAAITESGGVLTVMLAFVFRLPMPLVLGGLLLCAVLVLLVAWPSAGRLRTWEQELHSQGHRNLRLTQR</sequence>
<feature type="transmembrane region" description="Helical" evidence="1">
    <location>
        <begin position="24"/>
        <end position="45"/>
    </location>
</feature>